<keyword evidence="5" id="KW-0449">Lipoprotein</keyword>
<comment type="similarity">
    <text evidence="2">Belongs to the rickettsiale 17 kDa surface antigen family.</text>
</comment>
<feature type="signal peptide" evidence="7">
    <location>
        <begin position="1"/>
        <end position="28"/>
    </location>
</feature>
<evidence type="ECO:0000259" key="8">
    <source>
        <dbReference type="Pfam" id="PF05433"/>
    </source>
</evidence>
<reference evidence="9 10" key="1">
    <citation type="submission" date="2024-09" db="EMBL/GenBank/DDBJ databases">
        <authorList>
            <person name="Sun Q."/>
            <person name="Mori K."/>
        </authorList>
    </citation>
    <scope>NUCLEOTIDE SEQUENCE [LARGE SCALE GENOMIC DNA]</scope>
    <source>
        <strain evidence="9 10">NCAIM B.02537</strain>
    </source>
</reference>
<dbReference type="Pfam" id="PF05433">
    <property type="entry name" value="Rick_17kDa_Anti"/>
    <property type="match status" value="1"/>
</dbReference>
<gene>
    <name evidence="9" type="ORF">ACFFF7_10265</name>
</gene>
<dbReference type="Proteomes" id="UP001589943">
    <property type="component" value="Unassembled WGS sequence"/>
</dbReference>
<dbReference type="PANTHER" id="PTHR35603:SF2">
    <property type="entry name" value="OUTER MEMBRANE LIPOPROTEIN"/>
    <property type="match status" value="1"/>
</dbReference>
<dbReference type="InterPro" id="IPR051407">
    <property type="entry name" value="Bact_OM_lipoprot/Surf_antigen"/>
</dbReference>
<proteinExistence type="inferred from homology"/>
<feature type="domain" description="Glycine zipper 2TM" evidence="8">
    <location>
        <begin position="102"/>
        <end position="143"/>
    </location>
</feature>
<evidence type="ECO:0000313" key="9">
    <source>
        <dbReference type="EMBL" id="MFC0589797.1"/>
    </source>
</evidence>
<sequence length="242" mass="25879">MPFRSSIRFVQVAAALAAVTLTALPAQAQSSPPPPPMVDAGGRSYEGAPAMIPAPLPPMGAQQMPYPAQPQFDQASWERARADWLDECRYNHRRDSRGKTVGGALIGGVLGGIAGNVIAGRGDKTLGTVAGAAVGAVAGGAIGNSADRRQDRRAMDYCEAYLERYTNYGYGRPGYGTGYTYAYQPMTVMVPVMMVPVQAVATAKPAPRECTETQVIEEWVPVGGSKRYIPPRKRIPNKRIPI</sequence>
<comment type="caution">
    <text evidence="9">The sequence shown here is derived from an EMBL/GenBank/DDBJ whole genome shotgun (WGS) entry which is preliminary data.</text>
</comment>
<name>A0ABV6PK86_9SPHN</name>
<feature type="chain" id="PRO_5046437547" description="17 kDa surface antigen" evidence="7">
    <location>
        <begin position="29"/>
        <end position="242"/>
    </location>
</feature>
<comment type="subcellular location">
    <subcellularLocation>
        <location evidence="1">Cell outer membrane</location>
        <topology evidence="1">Lipid-anchor</topology>
    </subcellularLocation>
</comment>
<dbReference type="EMBL" id="JBHLTL010000006">
    <property type="protein sequence ID" value="MFC0589797.1"/>
    <property type="molecule type" value="Genomic_DNA"/>
</dbReference>
<organism evidence="9 10">
    <name type="scientific">Novosphingobium aquiterrae</name>
    <dbReference type="NCBI Taxonomy" id="624388"/>
    <lineage>
        <taxon>Bacteria</taxon>
        <taxon>Pseudomonadati</taxon>
        <taxon>Pseudomonadota</taxon>
        <taxon>Alphaproteobacteria</taxon>
        <taxon>Sphingomonadales</taxon>
        <taxon>Sphingomonadaceae</taxon>
        <taxon>Novosphingobium</taxon>
    </lineage>
</organism>
<keyword evidence="10" id="KW-1185">Reference proteome</keyword>
<dbReference type="RefSeq" id="WP_379481259.1">
    <property type="nucleotide sequence ID" value="NZ_JBHLTL010000006.1"/>
</dbReference>
<keyword evidence="7" id="KW-0732">Signal</keyword>
<feature type="region of interest" description="Disordered" evidence="6">
    <location>
        <begin position="26"/>
        <end position="51"/>
    </location>
</feature>
<keyword evidence="4" id="KW-0472">Membrane</keyword>
<evidence type="ECO:0000256" key="4">
    <source>
        <dbReference type="ARBA" id="ARBA00023136"/>
    </source>
</evidence>
<evidence type="ECO:0000256" key="1">
    <source>
        <dbReference type="ARBA" id="ARBA00004459"/>
    </source>
</evidence>
<evidence type="ECO:0000256" key="2">
    <source>
        <dbReference type="ARBA" id="ARBA00008681"/>
    </source>
</evidence>
<dbReference type="PANTHER" id="PTHR35603">
    <property type="match status" value="1"/>
</dbReference>
<accession>A0ABV6PK86</accession>
<dbReference type="InterPro" id="IPR008816">
    <property type="entry name" value="Gly_zipper_2TM_dom"/>
</dbReference>
<evidence type="ECO:0000256" key="7">
    <source>
        <dbReference type="SAM" id="SignalP"/>
    </source>
</evidence>
<evidence type="ECO:0000313" key="10">
    <source>
        <dbReference type="Proteomes" id="UP001589943"/>
    </source>
</evidence>
<evidence type="ECO:0000256" key="3">
    <source>
        <dbReference type="ARBA" id="ARBA00015281"/>
    </source>
</evidence>
<evidence type="ECO:0000256" key="6">
    <source>
        <dbReference type="SAM" id="MobiDB-lite"/>
    </source>
</evidence>
<evidence type="ECO:0000256" key="5">
    <source>
        <dbReference type="ARBA" id="ARBA00023288"/>
    </source>
</evidence>
<protein>
    <recommendedName>
        <fullName evidence="3">17 kDa surface antigen</fullName>
    </recommendedName>
</protein>